<reference evidence="5 6" key="1">
    <citation type="submission" date="2019-03" db="EMBL/GenBank/DDBJ databases">
        <title>Genomic Encyclopedia of Type Strains, Phase IV (KMG-IV): sequencing the most valuable type-strain genomes for metagenomic binning, comparative biology and taxonomic classification.</title>
        <authorList>
            <person name="Goeker M."/>
        </authorList>
    </citation>
    <scope>NUCLEOTIDE SEQUENCE [LARGE SCALE GENOMIC DNA]</scope>
    <source>
        <strain evidence="5 6">DSM 45934</strain>
    </source>
</reference>
<evidence type="ECO:0000313" key="6">
    <source>
        <dbReference type="Proteomes" id="UP000295680"/>
    </source>
</evidence>
<proteinExistence type="predicted"/>
<dbReference type="SMART" id="SM00823">
    <property type="entry name" value="PKS_PP"/>
    <property type="match status" value="1"/>
</dbReference>
<keyword evidence="6" id="KW-1185">Reference proteome</keyword>
<comment type="caution">
    <text evidence="5">The sequence shown here is derived from an EMBL/GenBank/DDBJ whole genome shotgun (WGS) entry which is preliminary data.</text>
</comment>
<dbReference type="Pfam" id="PF00501">
    <property type="entry name" value="AMP-binding"/>
    <property type="match status" value="1"/>
</dbReference>
<dbReference type="GO" id="GO:0005829">
    <property type="term" value="C:cytosol"/>
    <property type="evidence" value="ECO:0007669"/>
    <property type="project" value="TreeGrafter"/>
</dbReference>
<dbReference type="InterPro" id="IPR045851">
    <property type="entry name" value="AMP-bd_C_sf"/>
</dbReference>
<dbReference type="SUPFAM" id="SSF56801">
    <property type="entry name" value="Acetyl-CoA synthetase-like"/>
    <property type="match status" value="1"/>
</dbReference>
<dbReference type="InterPro" id="IPR023213">
    <property type="entry name" value="CAT-like_dom_sf"/>
</dbReference>
<dbReference type="GO" id="GO:0043041">
    <property type="term" value="P:amino acid activation for nonribosomal peptide biosynthetic process"/>
    <property type="evidence" value="ECO:0007669"/>
    <property type="project" value="TreeGrafter"/>
</dbReference>
<evidence type="ECO:0000313" key="5">
    <source>
        <dbReference type="EMBL" id="TCO45313.1"/>
    </source>
</evidence>
<comment type="cofactor">
    <cofactor evidence="1">
        <name>pantetheine 4'-phosphate</name>
        <dbReference type="ChEBI" id="CHEBI:47942"/>
    </cofactor>
</comment>
<feature type="domain" description="Carrier" evidence="4">
    <location>
        <begin position="924"/>
        <end position="999"/>
    </location>
</feature>
<dbReference type="NCBIfam" id="TIGR01733">
    <property type="entry name" value="AA-adenyl-dom"/>
    <property type="match status" value="1"/>
</dbReference>
<dbReference type="Proteomes" id="UP000295680">
    <property type="component" value="Unassembled WGS sequence"/>
</dbReference>
<sequence>MPGSPQEFPASFAQERLWFVTQLAPDVGTYNVLCATMMPHGTDPGRFADGLAKLVDRHEPLRTSFTVHDGHLMQVIHPRVPIEIVTTDLRDLPYDDIEPRIDQIVAQDNSDVFDLERAPLWRVRAMHLTDSSWAVAFVLHHTVCDGQSGAILLEDFVALCRGEDLPALPIQYVDFAAWQRDQYDAGAMAGQLGYWRQRLAGIPPEIALPTDRARPQAPSHRGGQVETELPEADFAAVKRLARAEGTTTYAVLLAAFAAVLYRLSGQSDVVVGCPVAGRELPELERLVGMFVNSVALRVDCDGTPTFRELIGRATETVQYALDNSSVPFDRVVEEVAPDRDPSVPPLYQVVLNLLPVDMGPRPPLSNGTSKVDLLVDMSEYQKSVLHGRWEYSTDLFDPATVRAIADRYVQLLSAAVAAPDTPLNRLPLLLEDERDRLLAAPITLSVEDTVLSRFGRFAEGVAVCDSAGGRLTYPELRARAGALAHRLVAAGVRPGQPVAVIFGNTVDLAVAVFGVLMAGGAYLPLDVEHPPDRIRFLLKDSGAAAVVAAEPIECAVPVLTLGPDDRAAPPDVLVWSDSLAYVVYTSGSTGRPKGVGVTHGNVTAYLDGLAGLVDLDRPVWTMLQPLTFDFAVTAFFGALLTGGTLHLVSKDLATDADWIAGHLRDVDYLKITPSHLAALESADIVPRKALILGGEASQVDDVRLLRKRGNVVNHYGPTETTVGVLALPADRDSQPRGEVTPLGWPMAHAEAYIVDDWGELVPEGVAGELVIGGATVTRGYLGQPGLTAEKFVPDQFSGRPGARLYRTGDLARRLPDGAIEFLGRADDQVKVRGYRVEPGEVRAVLAAYPGVTGCAVIGVDGELVAYVTPEGLDLAALRRHAEATLPGYMVPGLLALDSLPLTPHGKLDRSRLPAVDRPQTVAEGPRGEFEEIIAGLFAALLGRDQVGRTDDFIALGGHSLLAIQLANRIRKAFGVTLPLPVVFSEPTVAHLAAAVTARLNAGQLPPIEPAPAGEPRLASYGEQRLWFVDQLNPGATLHNVQFRRRLTGELDPKALRLALLEIVRRHEVWRSRFVATPSGLVRVVQPEPELPFDTVDLSGADEARRWEVLAESGGARFDLAAQPPLRALLIRLGPAVHELLLTVHHAVFDGPSVEVLTDELARLYPALRDGREPDLPDLPVRYSDFAAWQRKVVTEVGGEQLGYWRRRLEGTRTLALPTDRPRPSQLGVEGAHELFEVPAAVVDALRAAGASEGGSLFMASLACYAEWLRRRTGQRDIAVGVPVITRQRPELEPLIGFFVNTLVIRVDVTGQESFRELTRQVRQLTIDAYTHADVPFEALVDELTTVRDPAQTPLVQTMFMLADDRRALPVDMGGVSMEFEPWGTLEAKYDVSMYLWRRPDGLMCVAEYRPELFDKSTMREFVTGYTALLAGAAAQPDVALGDIDAG</sequence>
<dbReference type="CDD" id="cd05930">
    <property type="entry name" value="A_NRPS"/>
    <property type="match status" value="1"/>
</dbReference>
<dbReference type="PANTHER" id="PTHR45527">
    <property type="entry name" value="NONRIBOSOMAL PEPTIDE SYNTHETASE"/>
    <property type="match status" value="1"/>
</dbReference>
<keyword evidence="3" id="KW-0597">Phosphoprotein</keyword>
<evidence type="ECO:0000256" key="3">
    <source>
        <dbReference type="ARBA" id="ARBA00022553"/>
    </source>
</evidence>
<dbReference type="PROSITE" id="PS00455">
    <property type="entry name" value="AMP_BINDING"/>
    <property type="match status" value="1"/>
</dbReference>
<name>A0A4R2IK25_9PSEU</name>
<dbReference type="InterPro" id="IPR025110">
    <property type="entry name" value="AMP-bd_C"/>
</dbReference>
<dbReference type="FunFam" id="1.10.1200.10:FF:000016">
    <property type="entry name" value="Non-ribosomal peptide synthase"/>
    <property type="match status" value="1"/>
</dbReference>
<dbReference type="Pfam" id="PF00550">
    <property type="entry name" value="PP-binding"/>
    <property type="match status" value="1"/>
</dbReference>
<dbReference type="Gene3D" id="3.40.50.12780">
    <property type="entry name" value="N-terminal domain of ligase-like"/>
    <property type="match status" value="1"/>
</dbReference>
<evidence type="ECO:0000256" key="2">
    <source>
        <dbReference type="ARBA" id="ARBA00022450"/>
    </source>
</evidence>
<dbReference type="InterPro" id="IPR009081">
    <property type="entry name" value="PP-bd_ACP"/>
</dbReference>
<dbReference type="InterPro" id="IPR010071">
    <property type="entry name" value="AA_adenyl_dom"/>
</dbReference>
<dbReference type="Gene3D" id="1.10.1200.10">
    <property type="entry name" value="ACP-like"/>
    <property type="match status" value="1"/>
</dbReference>
<protein>
    <submittedName>
        <fullName evidence="5">Amino acid adenylation domain-containing protein</fullName>
    </submittedName>
</protein>
<dbReference type="GO" id="GO:0047527">
    <property type="term" value="F:2,3-dihydroxybenzoate-serine ligase activity"/>
    <property type="evidence" value="ECO:0007669"/>
    <property type="project" value="TreeGrafter"/>
</dbReference>
<dbReference type="GO" id="GO:0031177">
    <property type="term" value="F:phosphopantetheine binding"/>
    <property type="evidence" value="ECO:0007669"/>
    <property type="project" value="InterPro"/>
</dbReference>
<dbReference type="EMBL" id="SLWS01000021">
    <property type="protein sequence ID" value="TCO45313.1"/>
    <property type="molecule type" value="Genomic_DNA"/>
</dbReference>
<dbReference type="CDD" id="cd19531">
    <property type="entry name" value="LCL_NRPS-like"/>
    <property type="match status" value="2"/>
</dbReference>
<dbReference type="OrthoDB" id="2378856at2"/>
<dbReference type="Gene3D" id="3.30.559.10">
    <property type="entry name" value="Chloramphenicol acetyltransferase-like domain"/>
    <property type="match status" value="2"/>
</dbReference>
<dbReference type="InterPro" id="IPR042099">
    <property type="entry name" value="ANL_N_sf"/>
</dbReference>
<dbReference type="InterPro" id="IPR036736">
    <property type="entry name" value="ACP-like_sf"/>
</dbReference>
<dbReference type="Gene3D" id="3.30.559.30">
    <property type="entry name" value="Nonribosomal peptide synthetase, condensation domain"/>
    <property type="match status" value="2"/>
</dbReference>
<organism evidence="5 6">
    <name type="scientific">Actinocrispum wychmicini</name>
    <dbReference type="NCBI Taxonomy" id="1213861"/>
    <lineage>
        <taxon>Bacteria</taxon>
        <taxon>Bacillati</taxon>
        <taxon>Actinomycetota</taxon>
        <taxon>Actinomycetes</taxon>
        <taxon>Pseudonocardiales</taxon>
        <taxon>Pseudonocardiaceae</taxon>
        <taxon>Actinocrispum</taxon>
    </lineage>
</organism>
<dbReference type="PROSITE" id="PS00012">
    <property type="entry name" value="PHOSPHOPANTETHEINE"/>
    <property type="match status" value="1"/>
</dbReference>
<evidence type="ECO:0000259" key="4">
    <source>
        <dbReference type="PROSITE" id="PS50075"/>
    </source>
</evidence>
<dbReference type="InterPro" id="IPR020806">
    <property type="entry name" value="PKS_PP-bd"/>
</dbReference>
<dbReference type="PANTHER" id="PTHR45527:SF1">
    <property type="entry name" value="FATTY ACID SYNTHASE"/>
    <property type="match status" value="1"/>
</dbReference>
<dbReference type="Gene3D" id="3.30.300.30">
    <property type="match status" value="1"/>
</dbReference>
<dbReference type="InterPro" id="IPR000873">
    <property type="entry name" value="AMP-dep_synth/lig_dom"/>
</dbReference>
<dbReference type="PROSITE" id="PS50075">
    <property type="entry name" value="CARRIER"/>
    <property type="match status" value="1"/>
</dbReference>
<dbReference type="InterPro" id="IPR001242">
    <property type="entry name" value="Condensation_dom"/>
</dbReference>
<dbReference type="GO" id="GO:0008610">
    <property type="term" value="P:lipid biosynthetic process"/>
    <property type="evidence" value="ECO:0007669"/>
    <property type="project" value="UniProtKB-ARBA"/>
</dbReference>
<dbReference type="GO" id="GO:0009239">
    <property type="term" value="P:enterobactin biosynthetic process"/>
    <property type="evidence" value="ECO:0007669"/>
    <property type="project" value="TreeGrafter"/>
</dbReference>
<accession>A0A4R2IK25</accession>
<dbReference type="GO" id="GO:0009366">
    <property type="term" value="C:enterobactin synthetase complex"/>
    <property type="evidence" value="ECO:0007669"/>
    <property type="project" value="TreeGrafter"/>
</dbReference>
<dbReference type="SUPFAM" id="SSF47336">
    <property type="entry name" value="ACP-like"/>
    <property type="match status" value="1"/>
</dbReference>
<dbReference type="Pfam" id="PF00668">
    <property type="entry name" value="Condensation"/>
    <property type="match status" value="2"/>
</dbReference>
<dbReference type="Pfam" id="PF13193">
    <property type="entry name" value="AMP-binding_C"/>
    <property type="match status" value="1"/>
</dbReference>
<gene>
    <name evidence="5" type="ORF">EV192_12177</name>
</gene>
<dbReference type="RefSeq" id="WP_132126198.1">
    <property type="nucleotide sequence ID" value="NZ_SLWS01000021.1"/>
</dbReference>
<keyword evidence="2" id="KW-0596">Phosphopantetheine</keyword>
<evidence type="ECO:0000256" key="1">
    <source>
        <dbReference type="ARBA" id="ARBA00001957"/>
    </source>
</evidence>
<dbReference type="InterPro" id="IPR020845">
    <property type="entry name" value="AMP-binding_CS"/>
</dbReference>
<dbReference type="SUPFAM" id="SSF52777">
    <property type="entry name" value="CoA-dependent acyltransferases"/>
    <property type="match status" value="4"/>
</dbReference>
<dbReference type="InterPro" id="IPR006162">
    <property type="entry name" value="Ppantetheine_attach_site"/>
</dbReference>
<dbReference type="GO" id="GO:0072330">
    <property type="term" value="P:monocarboxylic acid biosynthetic process"/>
    <property type="evidence" value="ECO:0007669"/>
    <property type="project" value="UniProtKB-ARBA"/>
</dbReference>